<evidence type="ECO:0000313" key="3">
    <source>
        <dbReference type="Proteomes" id="UP000215355"/>
    </source>
</evidence>
<accession>A0AAJ5BYW7</accession>
<reference evidence="2 3" key="1">
    <citation type="submission" date="2017-06" db="EMBL/GenBank/DDBJ databases">
        <authorList>
            <consortium name="Pathogen Informatics"/>
        </authorList>
    </citation>
    <scope>NUCLEOTIDE SEQUENCE [LARGE SCALE GENOMIC DNA]</scope>
    <source>
        <strain evidence="2 3">NCTC12149</strain>
    </source>
</reference>
<dbReference type="Pfam" id="PF01663">
    <property type="entry name" value="Phosphodiest"/>
    <property type="match status" value="1"/>
</dbReference>
<gene>
    <name evidence="2" type="ORF">SAMEA4412673_00598</name>
</gene>
<dbReference type="Gene3D" id="3.40.720.10">
    <property type="entry name" value="Alkaline Phosphatase, subunit A"/>
    <property type="match status" value="1"/>
</dbReference>
<feature type="signal peptide" evidence="1">
    <location>
        <begin position="1"/>
        <end position="19"/>
    </location>
</feature>
<dbReference type="InterPro" id="IPR017850">
    <property type="entry name" value="Alkaline_phosphatase_core_sf"/>
</dbReference>
<dbReference type="EMBL" id="LT906468">
    <property type="protein sequence ID" value="SNV42078.1"/>
    <property type="molecule type" value="Genomic_DNA"/>
</dbReference>
<dbReference type="Proteomes" id="UP000215355">
    <property type="component" value="Chromosome 1"/>
</dbReference>
<dbReference type="SUPFAM" id="SSF53649">
    <property type="entry name" value="Alkaline phosphatase-like"/>
    <property type="match status" value="1"/>
</dbReference>
<protein>
    <submittedName>
        <fullName evidence="2">Type I phosphodiesterase / nucleotide pyrophosphatase</fullName>
    </submittedName>
</protein>
<dbReference type="PANTHER" id="PTHR10151:SF120">
    <property type="entry name" value="BIS(5'-ADENOSYL)-TRIPHOSPHATASE"/>
    <property type="match status" value="1"/>
</dbReference>
<sequence>MKKISLILACLCSFSLLFAQAPKTKKAIVIIVDGIPADVKEKVSTPFIDAVSQIGGYTRATMGGEKAGYSQTPTISAVCYTSMITGTWGNKHNVWDNSLEDPNYNYWTLFRFLKHDQKDRKIGIYSTWLDNRTKLIGEGLPQTEQLKFDYHYDGYELDTARFPHDKQSKYINNIDEEVVKEASQSIRKDAPDFSWVYLQYTDDIGHHFGDSPEMEKAVQIADRQVGDLFAAVQYREQYFNEDWMFVVITDHGRDVATGESHGGQTDRERGIWIATNKKGLNKHFYAHTPEIVDILPSMARHLGVNISKEQQYELDGVPFVGEVSIAHPKAMLKDDSLVLSWTSLQRNDKVKILVSGTNNFKQHGVKGNDKYIDLGDYEQSSGAVKVKLPKELKDSKMLKVVFEGKDNTLNRWIVR</sequence>
<evidence type="ECO:0000313" key="2">
    <source>
        <dbReference type="EMBL" id="SNV42078.1"/>
    </source>
</evidence>
<feature type="chain" id="PRO_5042492847" evidence="1">
    <location>
        <begin position="20"/>
        <end position="415"/>
    </location>
</feature>
<evidence type="ECO:0000256" key="1">
    <source>
        <dbReference type="SAM" id="SignalP"/>
    </source>
</evidence>
<dbReference type="PANTHER" id="PTHR10151">
    <property type="entry name" value="ECTONUCLEOTIDE PYROPHOSPHATASE/PHOSPHODIESTERASE"/>
    <property type="match status" value="1"/>
</dbReference>
<organism evidence="2 3">
    <name type="scientific">Sphingobacterium mizutaii</name>
    <dbReference type="NCBI Taxonomy" id="1010"/>
    <lineage>
        <taxon>Bacteria</taxon>
        <taxon>Pseudomonadati</taxon>
        <taxon>Bacteroidota</taxon>
        <taxon>Sphingobacteriia</taxon>
        <taxon>Sphingobacteriales</taxon>
        <taxon>Sphingobacteriaceae</taxon>
        <taxon>Sphingobacterium</taxon>
    </lineage>
</organism>
<keyword evidence="1" id="KW-0732">Signal</keyword>
<name>A0AAJ5BYW7_9SPHI</name>
<dbReference type="KEGG" id="smiz:4412673_00598"/>
<dbReference type="GO" id="GO:0016787">
    <property type="term" value="F:hydrolase activity"/>
    <property type="evidence" value="ECO:0007669"/>
    <property type="project" value="UniProtKB-ARBA"/>
</dbReference>
<proteinExistence type="predicted"/>
<dbReference type="AlphaFoldDB" id="A0AAJ5BYW7"/>
<dbReference type="RefSeq" id="WP_093101558.1">
    <property type="nucleotide sequence ID" value="NZ_FNGK01000015.1"/>
</dbReference>
<dbReference type="InterPro" id="IPR002591">
    <property type="entry name" value="Phosphodiest/P_Trfase"/>
</dbReference>